<dbReference type="SUPFAM" id="SSF52980">
    <property type="entry name" value="Restriction endonuclease-like"/>
    <property type="match status" value="1"/>
</dbReference>
<dbReference type="Gene3D" id="3.40.91.20">
    <property type="match status" value="1"/>
</dbReference>
<keyword evidence="2" id="KW-1185">Reference proteome</keyword>
<organism evidence="1 2">
    <name type="scientific">Novilysobacter erysipheiresistens</name>
    <dbReference type="NCBI Taxonomy" id="1749332"/>
    <lineage>
        <taxon>Bacteria</taxon>
        <taxon>Pseudomonadati</taxon>
        <taxon>Pseudomonadota</taxon>
        <taxon>Gammaproteobacteria</taxon>
        <taxon>Lysobacterales</taxon>
        <taxon>Lysobacteraceae</taxon>
        <taxon>Novilysobacter</taxon>
    </lineage>
</organism>
<dbReference type="GO" id="GO:0004519">
    <property type="term" value="F:endonuclease activity"/>
    <property type="evidence" value="ECO:0007669"/>
    <property type="project" value="UniProtKB-KW"/>
</dbReference>
<gene>
    <name evidence="1" type="ORF">SNE34_00545</name>
</gene>
<dbReference type="CDD" id="cd22317">
    <property type="entry name" value="BstYI-like"/>
    <property type="match status" value="1"/>
</dbReference>
<keyword evidence="1" id="KW-0540">Nuclease</keyword>
<keyword evidence="1" id="KW-0255">Endonuclease</keyword>
<evidence type="ECO:0000313" key="2">
    <source>
        <dbReference type="Proteomes" id="UP001355056"/>
    </source>
</evidence>
<dbReference type="EMBL" id="JAXGFP010000001">
    <property type="protein sequence ID" value="MEG3182502.1"/>
    <property type="molecule type" value="Genomic_DNA"/>
</dbReference>
<reference evidence="1 2" key="1">
    <citation type="journal article" date="2016" name="Int. J. Syst. Evol. Microbiol.">
        <title>Lysobacter erysipheiresistens sp. nov., an antagonist of powdery mildew, isolated from tobacco-cultivated soil.</title>
        <authorList>
            <person name="Xie B."/>
            <person name="Li T."/>
            <person name="Lin X."/>
            <person name="Wang C.J."/>
            <person name="Chen Y.J."/>
            <person name="Liu W.J."/>
            <person name="Zhao Z.W."/>
        </authorList>
    </citation>
    <scope>NUCLEOTIDE SEQUENCE [LARGE SCALE GENOMIC DNA]</scope>
    <source>
        <strain evidence="1 2">RS-LYSO-3</strain>
    </source>
</reference>
<proteinExistence type="predicted"/>
<name>A0ABU7YTW1_9GAMM</name>
<dbReference type="RefSeq" id="WP_332613693.1">
    <property type="nucleotide sequence ID" value="NZ_JAXGFP010000001.1"/>
</dbReference>
<dbReference type="InterPro" id="IPR011335">
    <property type="entry name" value="Restrct_endonuc-II-like"/>
</dbReference>
<evidence type="ECO:0000313" key="1">
    <source>
        <dbReference type="EMBL" id="MEG3182502.1"/>
    </source>
</evidence>
<comment type="caution">
    <text evidence="1">The sequence shown here is derived from an EMBL/GenBank/DDBJ whole genome shotgun (WGS) entry which is preliminary data.</text>
</comment>
<dbReference type="InterPro" id="IPR011338">
    <property type="entry name" value="BamHI/BglII/BstY"/>
</dbReference>
<dbReference type="InterPro" id="IPR015278">
    <property type="entry name" value="BglII-like"/>
</dbReference>
<dbReference type="Proteomes" id="UP001355056">
    <property type="component" value="Unassembled WGS sequence"/>
</dbReference>
<sequence>MRIAQIYSHLNGHEFLLVHKPKQWAEINTVIEAIDAEGCRTKATKEARKMGKFADGMLYSPIEMNKCFKTALSSLEWHEDRYSYYVTDDARLIRRTLGMEAAEQRKEIEEAGHRAIGSYNQTDFVKDRVAVEVQFGKYSFVAYDLFVKHMAFYVGDKIDVGIEILPMKSLQDHMSSGVAYYEGELSNLVRQGRGVPAVPLILIGIEP</sequence>
<accession>A0ABU7YTW1</accession>
<protein>
    <submittedName>
        <fullName evidence="1">BglII/BstYI family type II restriction endonuclease</fullName>
    </submittedName>
</protein>
<dbReference type="Pfam" id="PF09195">
    <property type="entry name" value="Endonuc-BglII"/>
    <property type="match status" value="1"/>
</dbReference>
<keyword evidence="1" id="KW-0378">Hydrolase</keyword>